<dbReference type="InterPro" id="IPR008271">
    <property type="entry name" value="Ser/Thr_kinase_AS"/>
</dbReference>
<dbReference type="PANTHER" id="PTHR44167">
    <property type="entry name" value="OVARIAN-SPECIFIC SERINE/THREONINE-PROTEIN KINASE LOK-RELATED"/>
    <property type="match status" value="1"/>
</dbReference>
<dbReference type="PROSITE" id="PS00108">
    <property type="entry name" value="PROTEIN_KINASE_ST"/>
    <property type="match status" value="1"/>
</dbReference>
<gene>
    <name evidence="2" type="ORF">C2857_000801</name>
</gene>
<dbReference type="GO" id="GO:0044773">
    <property type="term" value="P:mitotic DNA damage checkpoint signaling"/>
    <property type="evidence" value="ECO:0007669"/>
    <property type="project" value="TreeGrafter"/>
</dbReference>
<dbReference type="Pfam" id="PF00069">
    <property type="entry name" value="Pkinase"/>
    <property type="match status" value="1"/>
</dbReference>
<proteinExistence type="predicted"/>
<sequence>MTKYCKDVLMNNVSEFQLAEEVGSISTCPHRESELAARVAEHPSQSVYVHQILSSRQRRDYEQPPLSVSLQNLGNIEPGQCLAIVSSDQPASKADSTLVDTARTKISEQYSISNMRDIINTAATSIFYGRHSIHGLIAVKCLRQKPAVLGPAVHTFAQYWENEKRLLQNVDHMMQLVSFAIWHQHSSISRWRKKLLHNDIKPGNILYDPARGAVLIDFWLGSSEAEKTCNGGTPWYVPREFMATGKRGFESDVFALGVTLLYLLNKTPLPELHCKGWIIARVAEDGIERSRMERWIQEVIEMRSQLADDGIELLVKQMIDEDPEHRISAASLVRRTQDLARL</sequence>
<reference evidence="2 3" key="1">
    <citation type="journal article" date="2018" name="PLoS Genet.">
        <title>Repeat elements organise 3D genome structure and mediate transcription in the filamentous fungus Epichloe festucae.</title>
        <authorList>
            <person name="Winter D.J."/>
            <person name="Ganley A.R.D."/>
            <person name="Young C.A."/>
            <person name="Liachko I."/>
            <person name="Schardl C.L."/>
            <person name="Dupont P.Y."/>
            <person name="Berry D."/>
            <person name="Ram A."/>
            <person name="Scott B."/>
            <person name="Cox M.P."/>
        </authorList>
    </citation>
    <scope>NUCLEOTIDE SEQUENCE [LARGE SCALE GENOMIC DNA]</scope>
    <source>
        <strain evidence="2 3">Fl1</strain>
    </source>
</reference>
<dbReference type="InterPro" id="IPR000719">
    <property type="entry name" value="Prot_kinase_dom"/>
</dbReference>
<dbReference type="EMBL" id="CP031385">
    <property type="protein sequence ID" value="QPG93560.1"/>
    <property type="molecule type" value="Genomic_DNA"/>
</dbReference>
<dbReference type="PROSITE" id="PS50011">
    <property type="entry name" value="PROTEIN_KINASE_DOM"/>
    <property type="match status" value="1"/>
</dbReference>
<accession>A0A7S9KJJ5</accession>
<organism evidence="2 3">
    <name type="scientific">Epichloe festucae (strain Fl1)</name>
    <dbReference type="NCBI Taxonomy" id="877507"/>
    <lineage>
        <taxon>Eukaryota</taxon>
        <taxon>Fungi</taxon>
        <taxon>Dikarya</taxon>
        <taxon>Ascomycota</taxon>
        <taxon>Pezizomycotina</taxon>
        <taxon>Sordariomycetes</taxon>
        <taxon>Hypocreomycetidae</taxon>
        <taxon>Hypocreales</taxon>
        <taxon>Clavicipitaceae</taxon>
        <taxon>Epichloe</taxon>
    </lineage>
</organism>
<dbReference type="OrthoDB" id="1668230at2759"/>
<evidence type="ECO:0000259" key="1">
    <source>
        <dbReference type="PROSITE" id="PS50011"/>
    </source>
</evidence>
<protein>
    <recommendedName>
        <fullName evidence="1">Protein kinase domain-containing protein</fullName>
    </recommendedName>
</protein>
<evidence type="ECO:0000313" key="3">
    <source>
        <dbReference type="Proteomes" id="UP000594364"/>
    </source>
</evidence>
<dbReference type="Proteomes" id="UP000594364">
    <property type="component" value="Chromosome 1"/>
</dbReference>
<keyword evidence="3" id="KW-1185">Reference proteome</keyword>
<dbReference type="InterPro" id="IPR011009">
    <property type="entry name" value="Kinase-like_dom_sf"/>
</dbReference>
<dbReference type="Gene3D" id="1.10.510.10">
    <property type="entry name" value="Transferase(Phosphotransferase) domain 1"/>
    <property type="match status" value="1"/>
</dbReference>
<dbReference type="PANTHER" id="PTHR44167:SF24">
    <property type="entry name" value="SERINE_THREONINE-PROTEIN KINASE CHK2"/>
    <property type="match status" value="1"/>
</dbReference>
<evidence type="ECO:0000313" key="2">
    <source>
        <dbReference type="EMBL" id="QPG93560.1"/>
    </source>
</evidence>
<feature type="domain" description="Protein kinase" evidence="1">
    <location>
        <begin position="1"/>
        <end position="340"/>
    </location>
</feature>
<dbReference type="SUPFAM" id="SSF56112">
    <property type="entry name" value="Protein kinase-like (PK-like)"/>
    <property type="match status" value="1"/>
</dbReference>
<dbReference type="SMART" id="SM00220">
    <property type="entry name" value="S_TKc"/>
    <property type="match status" value="1"/>
</dbReference>
<name>A0A7S9KJJ5_EPIFF</name>
<dbReference type="GO" id="GO:0005634">
    <property type="term" value="C:nucleus"/>
    <property type="evidence" value="ECO:0007669"/>
    <property type="project" value="TreeGrafter"/>
</dbReference>
<dbReference type="AlphaFoldDB" id="A0A7S9KJJ5"/>
<dbReference type="GO" id="GO:0005524">
    <property type="term" value="F:ATP binding"/>
    <property type="evidence" value="ECO:0007669"/>
    <property type="project" value="InterPro"/>
</dbReference>
<dbReference type="GO" id="GO:0004674">
    <property type="term" value="F:protein serine/threonine kinase activity"/>
    <property type="evidence" value="ECO:0007669"/>
    <property type="project" value="TreeGrafter"/>
</dbReference>